<dbReference type="InParanoid" id="W4KFK3"/>
<dbReference type="SUPFAM" id="SSF53300">
    <property type="entry name" value="vWA-like"/>
    <property type="match status" value="1"/>
</dbReference>
<dbReference type="EMBL" id="KI925456">
    <property type="protein sequence ID" value="ETW84095.1"/>
    <property type="molecule type" value="Genomic_DNA"/>
</dbReference>
<dbReference type="PANTHER" id="PTHR34706">
    <property type="entry name" value="SLR1338 PROTEIN"/>
    <property type="match status" value="1"/>
</dbReference>
<reference evidence="1 2" key="1">
    <citation type="journal article" date="2012" name="New Phytol.">
        <title>Insight into trade-off between wood decay and parasitism from the genome of a fungal forest pathogen.</title>
        <authorList>
            <person name="Olson A."/>
            <person name="Aerts A."/>
            <person name="Asiegbu F."/>
            <person name="Belbahri L."/>
            <person name="Bouzid O."/>
            <person name="Broberg A."/>
            <person name="Canback B."/>
            <person name="Coutinho P.M."/>
            <person name="Cullen D."/>
            <person name="Dalman K."/>
            <person name="Deflorio G."/>
            <person name="van Diepen L.T."/>
            <person name="Dunand C."/>
            <person name="Duplessis S."/>
            <person name="Durling M."/>
            <person name="Gonthier P."/>
            <person name="Grimwood J."/>
            <person name="Fossdal C.G."/>
            <person name="Hansson D."/>
            <person name="Henrissat B."/>
            <person name="Hietala A."/>
            <person name="Himmelstrand K."/>
            <person name="Hoffmeister D."/>
            <person name="Hogberg N."/>
            <person name="James T.Y."/>
            <person name="Karlsson M."/>
            <person name="Kohler A."/>
            <person name="Kues U."/>
            <person name="Lee Y.H."/>
            <person name="Lin Y.C."/>
            <person name="Lind M."/>
            <person name="Lindquist E."/>
            <person name="Lombard V."/>
            <person name="Lucas S."/>
            <person name="Lunden K."/>
            <person name="Morin E."/>
            <person name="Murat C."/>
            <person name="Park J."/>
            <person name="Raffaello T."/>
            <person name="Rouze P."/>
            <person name="Salamov A."/>
            <person name="Schmutz J."/>
            <person name="Solheim H."/>
            <person name="Stahlberg J."/>
            <person name="Velez H."/>
            <person name="de Vries R.P."/>
            <person name="Wiebenga A."/>
            <person name="Woodward S."/>
            <person name="Yakovlev I."/>
            <person name="Garbelotto M."/>
            <person name="Martin F."/>
            <person name="Grigoriev I.V."/>
            <person name="Stenlid J."/>
        </authorList>
    </citation>
    <scope>NUCLEOTIDE SEQUENCE [LARGE SCALE GENOMIC DNA]</scope>
    <source>
        <strain evidence="1 2">TC 32-1</strain>
    </source>
</reference>
<organism evidence="1 2">
    <name type="scientific">Heterobasidion irregulare (strain TC 32-1)</name>
    <dbReference type="NCBI Taxonomy" id="747525"/>
    <lineage>
        <taxon>Eukaryota</taxon>
        <taxon>Fungi</taxon>
        <taxon>Dikarya</taxon>
        <taxon>Basidiomycota</taxon>
        <taxon>Agaricomycotina</taxon>
        <taxon>Agaricomycetes</taxon>
        <taxon>Russulales</taxon>
        <taxon>Bondarzewiaceae</taxon>
        <taxon>Heterobasidion</taxon>
        <taxon>Heterobasidion annosum species complex</taxon>
    </lineage>
</organism>
<dbReference type="AlphaFoldDB" id="W4KFK3"/>
<evidence type="ECO:0000313" key="1">
    <source>
        <dbReference type="EMBL" id="ETW84095.1"/>
    </source>
</evidence>
<dbReference type="eggNOG" id="ENOG502S247">
    <property type="taxonomic scope" value="Eukaryota"/>
</dbReference>
<dbReference type="KEGG" id="hir:HETIRDRAFT_46901"/>
<keyword evidence="2" id="KW-1185">Reference proteome</keyword>
<accession>W4KFK3</accession>
<sequence length="195" mass="21406">QASNALQELATIATNYDVDGINVHFINDMDSGIGLKSSAQVAQLFSRVKPRGGTNLGRKLELLTSIYMEKIERANKEGGMMQVMQTCKPVNYVIITDGQPTDDVEGPITALAKRLDEGRFSLTQIGLQFLQIGSEPSATDFLQKLDDNLHKTHKVRDIVDCTPYIGGPITADMITKILLGGINRRVDMQDTRGLV</sequence>
<dbReference type="OrthoDB" id="2142040at2759"/>
<dbReference type="GeneID" id="20677270"/>
<evidence type="ECO:0008006" key="3">
    <source>
        <dbReference type="Google" id="ProtNLM"/>
    </source>
</evidence>
<protein>
    <recommendedName>
        <fullName evidence="3">VWFA domain-containing protein</fullName>
    </recommendedName>
</protein>
<proteinExistence type="predicted"/>
<gene>
    <name evidence="1" type="ORF">HETIRDRAFT_46901</name>
</gene>
<dbReference type="HOGENOM" id="CLU_040578_2_1_1"/>
<dbReference type="Proteomes" id="UP000030671">
    <property type="component" value="Unassembled WGS sequence"/>
</dbReference>
<dbReference type="PANTHER" id="PTHR34706:SF1">
    <property type="entry name" value="VWFA DOMAIN-CONTAINING PROTEIN"/>
    <property type="match status" value="1"/>
</dbReference>
<name>W4KFK3_HETIT</name>
<dbReference type="InterPro" id="IPR036465">
    <property type="entry name" value="vWFA_dom_sf"/>
</dbReference>
<dbReference type="Gene3D" id="3.40.50.410">
    <property type="entry name" value="von Willebrand factor, type A domain"/>
    <property type="match status" value="1"/>
</dbReference>
<feature type="non-terminal residue" evidence="1">
    <location>
        <position position="1"/>
    </location>
</feature>
<evidence type="ECO:0000313" key="2">
    <source>
        <dbReference type="Proteomes" id="UP000030671"/>
    </source>
</evidence>
<dbReference type="RefSeq" id="XP_009543193.1">
    <property type="nucleotide sequence ID" value="XM_009544898.1"/>
</dbReference>